<evidence type="ECO:0008006" key="3">
    <source>
        <dbReference type="Google" id="ProtNLM"/>
    </source>
</evidence>
<dbReference type="Proteomes" id="UP000746690">
    <property type="component" value="Unassembled WGS sequence"/>
</dbReference>
<keyword evidence="2" id="KW-1185">Reference proteome</keyword>
<comment type="caution">
    <text evidence="1">The sequence shown here is derived from an EMBL/GenBank/DDBJ whole genome shotgun (WGS) entry which is preliminary data.</text>
</comment>
<dbReference type="SUPFAM" id="SSF53474">
    <property type="entry name" value="alpha/beta-Hydrolases"/>
    <property type="match status" value="1"/>
</dbReference>
<organism evidence="1 2">
    <name type="scientific">Flavivirga algicola</name>
    <dbReference type="NCBI Taxonomy" id="2729136"/>
    <lineage>
        <taxon>Bacteria</taxon>
        <taxon>Pseudomonadati</taxon>
        <taxon>Bacteroidota</taxon>
        <taxon>Flavobacteriia</taxon>
        <taxon>Flavobacteriales</taxon>
        <taxon>Flavobacteriaceae</taxon>
        <taxon>Flavivirga</taxon>
    </lineage>
</organism>
<evidence type="ECO:0000313" key="2">
    <source>
        <dbReference type="Proteomes" id="UP000746690"/>
    </source>
</evidence>
<sequence>MSITFNLITAQNKSFKTIKINEGSGYFHIQGGIGHENNTITVYYHKPKNFTPKSKVLMVIPGSGRNGDSYRDSWVETSEKHSVLILSPSYPKKDYSYLGYQLGGVVKERDIRHAFTFVKNSNRVIMDEKKAIFEYNTDKEQWIYSDFDRLFKLAKNLVQSKQKKYDVFGHSAGGQILHRFVLMFPDSKADRILASNAGSYTLPNTELNYPYGIKNVKPIDLKKSFKKRLVLFLGALDNANGNGGLLLRSKTTDKQGTHRLARGKYFYHFGLKVAKNSKHKFNWKLKVIPSIGHNQRKMAQAAAIYLYSNN</sequence>
<reference evidence="1 2" key="1">
    <citation type="submission" date="2020-04" db="EMBL/GenBank/DDBJ databases">
        <title>A Flavivirga sp. nov.</title>
        <authorList>
            <person name="Sun X."/>
        </authorList>
    </citation>
    <scope>NUCLEOTIDE SEQUENCE [LARGE SCALE GENOMIC DNA]</scope>
    <source>
        <strain evidence="1 2">Y03</strain>
    </source>
</reference>
<accession>A0ABX1S1H9</accession>
<dbReference type="Gene3D" id="3.40.50.1820">
    <property type="entry name" value="alpha/beta hydrolase"/>
    <property type="match status" value="1"/>
</dbReference>
<dbReference type="EMBL" id="JABBHF010000010">
    <property type="protein sequence ID" value="NMH89078.1"/>
    <property type="molecule type" value="Genomic_DNA"/>
</dbReference>
<evidence type="ECO:0000313" key="1">
    <source>
        <dbReference type="EMBL" id="NMH89078.1"/>
    </source>
</evidence>
<protein>
    <recommendedName>
        <fullName evidence="3">Alpha/beta hydrolase</fullName>
    </recommendedName>
</protein>
<name>A0ABX1S1H9_9FLAO</name>
<proteinExistence type="predicted"/>
<dbReference type="InterPro" id="IPR029058">
    <property type="entry name" value="AB_hydrolase_fold"/>
</dbReference>
<gene>
    <name evidence="1" type="ORF">HHX25_16320</name>
</gene>